<dbReference type="InterPro" id="IPR052158">
    <property type="entry name" value="INH-QAR"/>
</dbReference>
<dbReference type="eggNOG" id="COG4977">
    <property type="taxonomic scope" value="Bacteria"/>
</dbReference>
<keyword evidence="2" id="KW-0804">Transcription</keyword>
<dbReference type="OrthoDB" id="9793422at2"/>
<dbReference type="InterPro" id="IPR002818">
    <property type="entry name" value="DJ-1/PfpI"/>
</dbReference>
<dbReference type="PANTHER" id="PTHR43130:SF3">
    <property type="entry name" value="HTH-TYPE TRANSCRIPTIONAL REGULATOR RV1931C"/>
    <property type="match status" value="1"/>
</dbReference>
<dbReference type="KEGG" id="mno:Mnod_1034"/>
<dbReference type="GO" id="GO:0003700">
    <property type="term" value="F:DNA-binding transcription factor activity"/>
    <property type="evidence" value="ECO:0007669"/>
    <property type="project" value="InterPro"/>
</dbReference>
<dbReference type="SUPFAM" id="SSF52317">
    <property type="entry name" value="Class I glutamine amidotransferase-like"/>
    <property type="match status" value="1"/>
</dbReference>
<evidence type="ECO:0000256" key="2">
    <source>
        <dbReference type="ARBA" id="ARBA00023163"/>
    </source>
</evidence>
<dbReference type="Gene3D" id="3.40.50.880">
    <property type="match status" value="1"/>
</dbReference>
<dbReference type="SUPFAM" id="SSF46689">
    <property type="entry name" value="Homeodomain-like"/>
    <property type="match status" value="2"/>
</dbReference>
<sequence length="316" mass="34203">MRSVAFLLFPGFQMMSLAAVTAFELANAASGDAAYTVNFLSETGGPVASSIGAAVETQPFGEAHHDTVVVVGELSAGLAPAGFIAGVQAASRRTRRIAGICTGAFPLAQAGLLDGRRATTHWAYARALQRLYPAVKVEEDRIFIADGPVWTSAGMTAAIDLALALIEEDLGRDMSRALARKLVVYHRRSGGQSQFSALLELEPKSDRIQSALTYARRNLRNPLSVEELAEAAHLSPRQFSRVFRAETGQSPAKAVENLRLEAARAMMEDGRHAIDVVARETGFADRERMRRAFLRAFGQPPQVIRRSARAEEIRAA</sequence>
<gene>
    <name evidence="5" type="ordered locus">Mnod_1034</name>
</gene>
<dbReference type="InterPro" id="IPR009057">
    <property type="entry name" value="Homeodomain-like_sf"/>
</dbReference>
<reference evidence="5 6" key="1">
    <citation type="submission" date="2009-01" db="EMBL/GenBank/DDBJ databases">
        <title>Complete sequence of chromosome of Methylobacterium nodulans ORS 2060.</title>
        <authorList>
            <consortium name="US DOE Joint Genome Institute"/>
            <person name="Lucas S."/>
            <person name="Copeland A."/>
            <person name="Lapidus A."/>
            <person name="Glavina del Rio T."/>
            <person name="Dalin E."/>
            <person name="Tice H."/>
            <person name="Bruce D."/>
            <person name="Goodwin L."/>
            <person name="Pitluck S."/>
            <person name="Sims D."/>
            <person name="Brettin T."/>
            <person name="Detter J.C."/>
            <person name="Han C."/>
            <person name="Larimer F."/>
            <person name="Land M."/>
            <person name="Hauser L."/>
            <person name="Kyrpides N."/>
            <person name="Ivanova N."/>
            <person name="Marx C.J."/>
            <person name="Richardson P."/>
        </authorList>
    </citation>
    <scope>NUCLEOTIDE SEQUENCE [LARGE SCALE GENOMIC DNA]</scope>
    <source>
        <strain evidence="6">LMG 21967 / CNCM I-2342 / ORS 2060</strain>
    </source>
</reference>
<dbReference type="Pfam" id="PF01965">
    <property type="entry name" value="DJ-1_PfpI"/>
    <property type="match status" value="1"/>
</dbReference>
<keyword evidence="1" id="KW-0805">Transcription regulation</keyword>
<proteinExistence type="predicted"/>
<feature type="chain" id="PRO_5002871648" evidence="3">
    <location>
        <begin position="19"/>
        <end position="316"/>
    </location>
</feature>
<dbReference type="GO" id="GO:0043565">
    <property type="term" value="F:sequence-specific DNA binding"/>
    <property type="evidence" value="ECO:0007669"/>
    <property type="project" value="InterPro"/>
</dbReference>
<keyword evidence="3" id="KW-0732">Signal</keyword>
<accession>B8II04</accession>
<evidence type="ECO:0000256" key="1">
    <source>
        <dbReference type="ARBA" id="ARBA00023015"/>
    </source>
</evidence>
<dbReference type="HOGENOM" id="CLU_000445_59_0_5"/>
<dbReference type="AlphaFoldDB" id="B8II04"/>
<feature type="signal peptide" evidence="3">
    <location>
        <begin position="1"/>
        <end position="18"/>
    </location>
</feature>
<dbReference type="PANTHER" id="PTHR43130">
    <property type="entry name" value="ARAC-FAMILY TRANSCRIPTIONAL REGULATOR"/>
    <property type="match status" value="1"/>
</dbReference>
<dbReference type="EMBL" id="CP001349">
    <property type="protein sequence ID" value="ACL56042.1"/>
    <property type="molecule type" value="Genomic_DNA"/>
</dbReference>
<feature type="domain" description="HTH araC/xylS-type" evidence="4">
    <location>
        <begin position="209"/>
        <end position="307"/>
    </location>
</feature>
<name>B8II04_METNO</name>
<dbReference type="SMART" id="SM00342">
    <property type="entry name" value="HTH_ARAC"/>
    <property type="match status" value="1"/>
</dbReference>
<evidence type="ECO:0000259" key="4">
    <source>
        <dbReference type="PROSITE" id="PS01124"/>
    </source>
</evidence>
<organism evidence="5 6">
    <name type="scientific">Methylobacterium nodulans (strain LMG 21967 / CNCM I-2342 / ORS 2060)</name>
    <dbReference type="NCBI Taxonomy" id="460265"/>
    <lineage>
        <taxon>Bacteria</taxon>
        <taxon>Pseudomonadati</taxon>
        <taxon>Pseudomonadota</taxon>
        <taxon>Alphaproteobacteria</taxon>
        <taxon>Hyphomicrobiales</taxon>
        <taxon>Methylobacteriaceae</taxon>
        <taxon>Methylobacterium</taxon>
    </lineage>
</organism>
<protein>
    <submittedName>
        <fullName evidence="5">Transcriptional regulator, AraC family</fullName>
    </submittedName>
</protein>
<evidence type="ECO:0000313" key="5">
    <source>
        <dbReference type="EMBL" id="ACL56042.1"/>
    </source>
</evidence>
<dbReference type="Proteomes" id="UP000008207">
    <property type="component" value="Chromosome"/>
</dbReference>
<dbReference type="Gene3D" id="1.10.10.60">
    <property type="entry name" value="Homeodomain-like"/>
    <property type="match status" value="1"/>
</dbReference>
<dbReference type="CDD" id="cd03137">
    <property type="entry name" value="GATase1_AraC_1"/>
    <property type="match status" value="1"/>
</dbReference>
<dbReference type="InterPro" id="IPR029062">
    <property type="entry name" value="Class_I_gatase-like"/>
</dbReference>
<dbReference type="PROSITE" id="PS01124">
    <property type="entry name" value="HTH_ARAC_FAMILY_2"/>
    <property type="match status" value="1"/>
</dbReference>
<evidence type="ECO:0000313" key="6">
    <source>
        <dbReference type="Proteomes" id="UP000008207"/>
    </source>
</evidence>
<dbReference type="STRING" id="460265.Mnod_1034"/>
<dbReference type="RefSeq" id="WP_015927740.1">
    <property type="nucleotide sequence ID" value="NC_011894.1"/>
</dbReference>
<dbReference type="Pfam" id="PF12833">
    <property type="entry name" value="HTH_18"/>
    <property type="match status" value="1"/>
</dbReference>
<keyword evidence="6" id="KW-1185">Reference proteome</keyword>
<dbReference type="InterPro" id="IPR018060">
    <property type="entry name" value="HTH_AraC"/>
</dbReference>
<evidence type="ECO:0000256" key="3">
    <source>
        <dbReference type="SAM" id="SignalP"/>
    </source>
</evidence>